<evidence type="ECO:0000313" key="2">
    <source>
        <dbReference type="EMBL" id="KKM15204.1"/>
    </source>
</evidence>
<name>A0A0F9I6C3_9ZZZZ</name>
<comment type="caution">
    <text evidence="2">The sequence shown here is derived from an EMBL/GenBank/DDBJ whole genome shotgun (WGS) entry which is preliminary data.</text>
</comment>
<accession>A0A0F9I6C3</accession>
<organism evidence="2">
    <name type="scientific">marine sediment metagenome</name>
    <dbReference type="NCBI Taxonomy" id="412755"/>
    <lineage>
        <taxon>unclassified sequences</taxon>
        <taxon>metagenomes</taxon>
        <taxon>ecological metagenomes</taxon>
    </lineage>
</organism>
<gene>
    <name evidence="2" type="ORF">LCGC14_1698440</name>
</gene>
<dbReference type="EMBL" id="LAZR01014962">
    <property type="protein sequence ID" value="KKM15204.1"/>
    <property type="molecule type" value="Genomic_DNA"/>
</dbReference>
<reference evidence="2" key="1">
    <citation type="journal article" date="2015" name="Nature">
        <title>Complex archaea that bridge the gap between prokaryotes and eukaryotes.</title>
        <authorList>
            <person name="Spang A."/>
            <person name="Saw J.H."/>
            <person name="Jorgensen S.L."/>
            <person name="Zaremba-Niedzwiedzka K."/>
            <person name="Martijn J."/>
            <person name="Lind A.E."/>
            <person name="van Eijk R."/>
            <person name="Schleper C."/>
            <person name="Guy L."/>
            <person name="Ettema T.J."/>
        </authorList>
    </citation>
    <scope>NUCLEOTIDE SEQUENCE</scope>
</reference>
<proteinExistence type="predicted"/>
<evidence type="ECO:0000256" key="1">
    <source>
        <dbReference type="SAM" id="MobiDB-lite"/>
    </source>
</evidence>
<protein>
    <submittedName>
        <fullName evidence="2">Uncharacterized protein</fullName>
    </submittedName>
</protein>
<dbReference type="AlphaFoldDB" id="A0A0F9I6C3"/>
<sequence>MIRKLPSGQFRVVSKKGKNMGTYPSRKKAQQRLAQVEFFKHKAKK</sequence>
<feature type="region of interest" description="Disordered" evidence="1">
    <location>
        <begin position="1"/>
        <end position="30"/>
    </location>
</feature>